<evidence type="ECO:0000256" key="1">
    <source>
        <dbReference type="ARBA" id="ARBA00010958"/>
    </source>
</evidence>
<dbReference type="SUPFAM" id="SSF54001">
    <property type="entry name" value="Cysteine proteinases"/>
    <property type="match status" value="1"/>
</dbReference>
<dbReference type="GO" id="GO:0005737">
    <property type="term" value="C:cytoplasm"/>
    <property type="evidence" value="ECO:0007669"/>
    <property type="project" value="UniProtKB-SubCell"/>
</dbReference>
<accession>A0A8H7UHK4</accession>
<keyword evidence="5 10" id="KW-0378">Hydrolase</keyword>
<comment type="catalytic activity">
    <reaction evidence="9">
        <text>[protein]-C-terminal L-amino acid-glycyl-phosphatidylethanolamide + H2O = [protein]-C-terminal L-amino acid-glycine + a 1,2-diacyl-sn-glycero-3-phosphoethanolamine</text>
        <dbReference type="Rhea" id="RHEA:67548"/>
        <dbReference type="Rhea" id="RHEA-COMP:17323"/>
        <dbReference type="Rhea" id="RHEA-COMP:17324"/>
        <dbReference type="ChEBI" id="CHEBI:15377"/>
        <dbReference type="ChEBI" id="CHEBI:64612"/>
        <dbReference type="ChEBI" id="CHEBI:172940"/>
        <dbReference type="ChEBI" id="CHEBI:172941"/>
    </reaction>
    <physiologicalReaction direction="left-to-right" evidence="9">
        <dbReference type="Rhea" id="RHEA:67549"/>
    </physiologicalReaction>
</comment>
<keyword evidence="6" id="KW-0788">Thiol protease</keyword>
<dbReference type="GO" id="GO:0034727">
    <property type="term" value="P:piecemeal microautophagy of the nucleus"/>
    <property type="evidence" value="ECO:0007669"/>
    <property type="project" value="TreeGrafter"/>
</dbReference>
<feature type="region of interest" description="Disordered" evidence="11">
    <location>
        <begin position="1"/>
        <end position="37"/>
    </location>
</feature>
<evidence type="ECO:0000256" key="2">
    <source>
        <dbReference type="ARBA" id="ARBA00022448"/>
    </source>
</evidence>
<evidence type="ECO:0000256" key="3">
    <source>
        <dbReference type="ARBA" id="ARBA00022490"/>
    </source>
</evidence>
<sequence>MEPQSSAGRASSGKEKIKRTALNAEESESSEKLPLPQNINRFGNAPLTDRIISNSSYLAAEIPHKLGHWAKNIWETSTDLSNSVLQRPGSLPGSWIHDHPNPEPEAPDMRDQGLWLMGCRYELPDNESMESKIIAAQAESIFEQQAAASRYLACSEEDEDRPKTDLPDAAGSPRQSMEGNLAATEAPVTNKFAVSSLWPADFYDDFTSRLWFTYRHNYPPIRPAHYKTDIGWGCMLRSGQSLLANTLLIHLLGRDWRLQTMTQETWPIYAKIVHWFFDELSARAPFSIHRIALLGKQLGKNIGEWFGPSTIGQVIQALVTDFPQAKLAVHVTSDGVVYKKDVRAIATGSRPRYDFGRLSPRGSSEEAREEREIHQKYFSRKAPVEEDSLEAGKFQSVLILAPIKPGIETSINPIYYKPLKAFFRLPQFVGIAGGRPNSSLYFIGMQGDDLIYLDPHFSRSAIQTKSLNEYEETDFSTYHCSIPRKVHISHLDPSMLLGFYCRTEADFDDLCNSIAKINEENHRTSVLSVDEAAPEYDEDVRSEDDFGVISGEEYHSGHEDELYEE</sequence>
<dbReference type="GO" id="GO:0000045">
    <property type="term" value="P:autophagosome assembly"/>
    <property type="evidence" value="ECO:0007669"/>
    <property type="project" value="TreeGrafter"/>
</dbReference>
<evidence type="ECO:0000256" key="11">
    <source>
        <dbReference type="SAM" id="MobiDB-lite"/>
    </source>
</evidence>
<keyword evidence="10" id="KW-0539">Nucleus</keyword>
<comment type="subcellular location">
    <subcellularLocation>
        <location evidence="10">Nucleus</location>
    </subcellularLocation>
    <subcellularLocation>
        <location evidence="10">Cytoplasm</location>
    </subcellularLocation>
</comment>
<evidence type="ECO:0000256" key="9">
    <source>
        <dbReference type="ARBA" id="ARBA00029362"/>
    </source>
</evidence>
<protein>
    <recommendedName>
        <fullName evidence="10">Cysteine protease</fullName>
        <ecNumber evidence="10">3.4.22.-</ecNumber>
    </recommendedName>
</protein>
<keyword evidence="4 10" id="KW-0645">Protease</keyword>
<dbReference type="EMBL" id="JAEPQZ010000001">
    <property type="protein sequence ID" value="KAG2186111.1"/>
    <property type="molecule type" value="Genomic_DNA"/>
</dbReference>
<evidence type="ECO:0000259" key="12">
    <source>
        <dbReference type="Pfam" id="PF03416"/>
    </source>
</evidence>
<dbReference type="GO" id="GO:0004197">
    <property type="term" value="F:cysteine-type endopeptidase activity"/>
    <property type="evidence" value="ECO:0007669"/>
    <property type="project" value="TreeGrafter"/>
</dbReference>
<comment type="caution">
    <text evidence="13">The sequence shown here is derived from an EMBL/GenBank/DDBJ whole genome shotgun (WGS) entry which is preliminary data.</text>
</comment>
<dbReference type="GO" id="GO:0035973">
    <property type="term" value="P:aggrephagy"/>
    <property type="evidence" value="ECO:0007669"/>
    <property type="project" value="TreeGrafter"/>
</dbReference>
<dbReference type="InterPro" id="IPR005078">
    <property type="entry name" value="Peptidase_C54"/>
</dbReference>
<feature type="domain" description="Peptidase C54 catalytic" evidence="12">
    <location>
        <begin position="200"/>
        <end position="512"/>
    </location>
</feature>
<evidence type="ECO:0000313" key="13">
    <source>
        <dbReference type="EMBL" id="KAG2186111.1"/>
    </source>
</evidence>
<evidence type="ECO:0000256" key="10">
    <source>
        <dbReference type="RuleBase" id="RU363115"/>
    </source>
</evidence>
<evidence type="ECO:0000256" key="7">
    <source>
        <dbReference type="ARBA" id="ARBA00022927"/>
    </source>
</evidence>
<feature type="compositionally biased region" description="Acidic residues" evidence="11">
    <location>
        <begin position="533"/>
        <end position="546"/>
    </location>
</feature>
<evidence type="ECO:0000256" key="6">
    <source>
        <dbReference type="ARBA" id="ARBA00022807"/>
    </source>
</evidence>
<evidence type="ECO:0000256" key="8">
    <source>
        <dbReference type="ARBA" id="ARBA00023006"/>
    </source>
</evidence>
<dbReference type="InterPro" id="IPR046792">
    <property type="entry name" value="Peptidase_C54_cat"/>
</dbReference>
<dbReference type="GO" id="GO:0016485">
    <property type="term" value="P:protein processing"/>
    <property type="evidence" value="ECO:0007669"/>
    <property type="project" value="TreeGrafter"/>
</dbReference>
<dbReference type="GO" id="GO:0019786">
    <property type="term" value="F:protein-phosphatidylethanolamide deconjugating activity"/>
    <property type="evidence" value="ECO:0007669"/>
    <property type="project" value="InterPro"/>
</dbReference>
<reference evidence="13" key="1">
    <citation type="submission" date="2020-12" db="EMBL/GenBank/DDBJ databases">
        <title>Metabolic potential, ecology and presence of endohyphal bacteria is reflected in genomic diversity of Mucoromycotina.</title>
        <authorList>
            <person name="Muszewska A."/>
            <person name="Okrasinska A."/>
            <person name="Steczkiewicz K."/>
            <person name="Drgas O."/>
            <person name="Orlowska M."/>
            <person name="Perlinska-Lenart U."/>
            <person name="Aleksandrzak-Piekarczyk T."/>
            <person name="Szatraj K."/>
            <person name="Zielenkiewicz U."/>
            <person name="Pilsyk S."/>
            <person name="Malc E."/>
            <person name="Mieczkowski P."/>
            <person name="Kruszewska J.S."/>
            <person name="Biernat P."/>
            <person name="Pawlowska J."/>
        </authorList>
    </citation>
    <scope>NUCLEOTIDE SEQUENCE</scope>
    <source>
        <strain evidence="13">WA0000067209</strain>
    </source>
</reference>
<keyword evidence="7" id="KW-0653">Protein transport</keyword>
<keyword evidence="8" id="KW-0072">Autophagy</keyword>
<name>A0A8H7UHK4_MORIS</name>
<evidence type="ECO:0000256" key="4">
    <source>
        <dbReference type="ARBA" id="ARBA00022670"/>
    </source>
</evidence>
<feature type="compositionally biased region" description="Basic and acidic residues" evidence="11">
    <location>
        <begin position="552"/>
        <end position="565"/>
    </location>
</feature>
<dbReference type="InterPro" id="IPR038765">
    <property type="entry name" value="Papain-like_cys_pep_sf"/>
</dbReference>
<dbReference type="PANTHER" id="PTHR22624:SF49">
    <property type="entry name" value="CYSTEINE PROTEASE"/>
    <property type="match status" value="1"/>
</dbReference>
<dbReference type="Pfam" id="PF03416">
    <property type="entry name" value="Peptidase_C54"/>
    <property type="match status" value="1"/>
</dbReference>
<evidence type="ECO:0000256" key="5">
    <source>
        <dbReference type="ARBA" id="ARBA00022801"/>
    </source>
</evidence>
<gene>
    <name evidence="13" type="ORF">INT43_002549</name>
</gene>
<evidence type="ECO:0000313" key="14">
    <source>
        <dbReference type="Proteomes" id="UP000654370"/>
    </source>
</evidence>
<dbReference type="PANTHER" id="PTHR22624">
    <property type="entry name" value="CYSTEINE PROTEASE ATG4"/>
    <property type="match status" value="1"/>
</dbReference>
<dbReference type="EC" id="3.4.22.-" evidence="10"/>
<dbReference type="GO" id="GO:0015031">
    <property type="term" value="P:protein transport"/>
    <property type="evidence" value="ECO:0007669"/>
    <property type="project" value="UniProtKB-KW"/>
</dbReference>
<proteinExistence type="inferred from homology"/>
<dbReference type="OrthoDB" id="2960936at2759"/>
<comment type="function">
    <text evidence="10">Required for selective autophagic degradation of the nucleus (nucleophagy) as well as for mitophagy which contributes to regulate mitochondrial quantity and quality by eliminating the mitochondria to a basal level to fulfill cellular energy requirements and preventing excess ROS production.</text>
</comment>
<dbReference type="AlphaFoldDB" id="A0A8H7UHK4"/>
<keyword evidence="2" id="KW-0813">Transport</keyword>
<feature type="region of interest" description="Disordered" evidence="11">
    <location>
        <begin position="533"/>
        <end position="565"/>
    </location>
</feature>
<keyword evidence="14" id="KW-1185">Reference proteome</keyword>
<comment type="similarity">
    <text evidence="1 10">Belongs to the peptidase C54 family.</text>
</comment>
<organism evidence="13 14">
    <name type="scientific">Mortierella isabellina</name>
    <name type="common">Filamentous fungus</name>
    <name type="synonym">Umbelopsis isabellina</name>
    <dbReference type="NCBI Taxonomy" id="91625"/>
    <lineage>
        <taxon>Eukaryota</taxon>
        <taxon>Fungi</taxon>
        <taxon>Fungi incertae sedis</taxon>
        <taxon>Mucoromycota</taxon>
        <taxon>Mucoromycotina</taxon>
        <taxon>Umbelopsidomycetes</taxon>
        <taxon>Umbelopsidales</taxon>
        <taxon>Umbelopsidaceae</taxon>
        <taxon>Umbelopsis</taxon>
    </lineage>
</organism>
<dbReference type="Proteomes" id="UP000654370">
    <property type="component" value="Unassembled WGS sequence"/>
</dbReference>
<dbReference type="GO" id="GO:0000423">
    <property type="term" value="P:mitophagy"/>
    <property type="evidence" value="ECO:0007669"/>
    <property type="project" value="TreeGrafter"/>
</dbReference>
<keyword evidence="3 10" id="KW-0963">Cytoplasm</keyword>
<feature type="region of interest" description="Disordered" evidence="11">
    <location>
        <begin position="152"/>
        <end position="182"/>
    </location>
</feature>
<dbReference type="GO" id="GO:0005634">
    <property type="term" value="C:nucleus"/>
    <property type="evidence" value="ECO:0007669"/>
    <property type="project" value="UniProtKB-SubCell"/>
</dbReference>